<keyword evidence="4" id="KW-0375">Hydrogen ion transport</keyword>
<evidence type="ECO:0000256" key="5">
    <source>
        <dbReference type="ARBA" id="ARBA00023065"/>
    </source>
</evidence>
<evidence type="ECO:0000256" key="3">
    <source>
        <dbReference type="ARBA" id="ARBA00022448"/>
    </source>
</evidence>
<dbReference type="EMBL" id="JALLAZ020001046">
    <property type="protein sequence ID" value="KAL3781874.1"/>
    <property type="molecule type" value="Genomic_DNA"/>
</dbReference>
<dbReference type="GO" id="GO:1902600">
    <property type="term" value="P:proton transmembrane transport"/>
    <property type="evidence" value="ECO:0007669"/>
    <property type="project" value="UniProtKB-KW"/>
</dbReference>
<dbReference type="InterPro" id="IPR035968">
    <property type="entry name" value="ATP_synth_F1_ATPase_gsu"/>
</dbReference>
<gene>
    <name evidence="9" type="ORF">ACHAW5_007253</name>
</gene>
<reference evidence="9 10" key="1">
    <citation type="submission" date="2024-10" db="EMBL/GenBank/DDBJ databases">
        <title>Updated reference genomes for cyclostephanoid diatoms.</title>
        <authorList>
            <person name="Roberts W.R."/>
            <person name="Alverson A.J."/>
        </authorList>
    </citation>
    <scope>NUCLEOTIDE SEQUENCE [LARGE SCALE GENOMIC DNA]</scope>
    <source>
        <strain evidence="9 10">AJA276-08</strain>
    </source>
</reference>
<organism evidence="9 10">
    <name type="scientific">Stephanodiscus triporus</name>
    <dbReference type="NCBI Taxonomy" id="2934178"/>
    <lineage>
        <taxon>Eukaryota</taxon>
        <taxon>Sar</taxon>
        <taxon>Stramenopiles</taxon>
        <taxon>Ochrophyta</taxon>
        <taxon>Bacillariophyta</taxon>
        <taxon>Coscinodiscophyceae</taxon>
        <taxon>Thalassiosirophycidae</taxon>
        <taxon>Stephanodiscales</taxon>
        <taxon>Stephanodiscaceae</taxon>
        <taxon>Stephanodiscus</taxon>
    </lineage>
</organism>
<name>A0ABD3P2T1_9STRA</name>
<dbReference type="Gene3D" id="1.10.287.80">
    <property type="entry name" value="ATP synthase, gamma subunit, helix hairpin domain"/>
    <property type="match status" value="1"/>
</dbReference>
<keyword evidence="8" id="KW-0066">ATP synthesis</keyword>
<keyword evidence="10" id="KW-1185">Reference proteome</keyword>
<evidence type="ECO:0000256" key="6">
    <source>
        <dbReference type="ARBA" id="ARBA00023136"/>
    </source>
</evidence>
<accession>A0ABD3P2T1</accession>
<evidence type="ECO:0000256" key="8">
    <source>
        <dbReference type="ARBA" id="ARBA00023310"/>
    </source>
</evidence>
<evidence type="ECO:0000256" key="2">
    <source>
        <dbReference type="ARBA" id="ARBA00007681"/>
    </source>
</evidence>
<keyword evidence="7" id="KW-0139">CF(1)</keyword>
<comment type="similarity">
    <text evidence="2">Belongs to the ATPase gamma chain family.</text>
</comment>
<keyword evidence="5" id="KW-0406">Ion transport</keyword>
<dbReference type="GO" id="GO:0045259">
    <property type="term" value="C:proton-transporting ATP synthase complex"/>
    <property type="evidence" value="ECO:0007669"/>
    <property type="project" value="UniProtKB-KW"/>
</dbReference>
<dbReference type="GO" id="GO:0006754">
    <property type="term" value="P:ATP biosynthetic process"/>
    <property type="evidence" value="ECO:0007669"/>
    <property type="project" value="UniProtKB-KW"/>
</dbReference>
<dbReference type="SUPFAM" id="SSF52943">
    <property type="entry name" value="ATP synthase (F1-ATPase), gamma subunit"/>
    <property type="match status" value="1"/>
</dbReference>
<proteinExistence type="inferred from homology"/>
<evidence type="ECO:0000256" key="4">
    <source>
        <dbReference type="ARBA" id="ARBA00022781"/>
    </source>
</evidence>
<evidence type="ECO:0000313" key="10">
    <source>
        <dbReference type="Proteomes" id="UP001530315"/>
    </source>
</evidence>
<evidence type="ECO:0000256" key="7">
    <source>
        <dbReference type="ARBA" id="ARBA00023196"/>
    </source>
</evidence>
<keyword evidence="6" id="KW-0472">Membrane</keyword>
<dbReference type="AlphaFoldDB" id="A0ABD3P2T1"/>
<evidence type="ECO:0000256" key="1">
    <source>
        <dbReference type="ARBA" id="ARBA00004170"/>
    </source>
</evidence>
<dbReference type="Proteomes" id="UP001530315">
    <property type="component" value="Unassembled WGS sequence"/>
</dbReference>
<sequence>MATEKQIWNQIQSTKKYQKITSSMKMVSAAKLKGDEGRRATAIAFNTWADALNGPPKLLSRVPLSRNCPKRC</sequence>
<keyword evidence="3" id="KW-0813">Transport</keyword>
<evidence type="ECO:0000313" key="9">
    <source>
        <dbReference type="EMBL" id="KAL3781874.1"/>
    </source>
</evidence>
<protein>
    <submittedName>
        <fullName evidence="9">Uncharacterized protein</fullName>
    </submittedName>
</protein>
<comment type="caution">
    <text evidence="9">The sequence shown here is derived from an EMBL/GenBank/DDBJ whole genome shotgun (WGS) entry which is preliminary data.</text>
</comment>
<comment type="subcellular location">
    <subcellularLocation>
        <location evidence="1">Membrane</location>
        <topology evidence="1">Peripheral membrane protein</topology>
    </subcellularLocation>
</comment>